<proteinExistence type="predicted"/>
<evidence type="ECO:0000313" key="2">
    <source>
        <dbReference type="EMBL" id="CUM72386.1"/>
    </source>
</evidence>
<protein>
    <submittedName>
        <fullName evidence="2">Uncharacterized protein</fullName>
    </submittedName>
</protein>
<reference evidence="2 3" key="1">
    <citation type="submission" date="2015-09" db="EMBL/GenBank/DDBJ databases">
        <authorList>
            <consortium name="Pathogen Informatics"/>
        </authorList>
    </citation>
    <scope>NUCLEOTIDE SEQUENCE [LARGE SCALE GENOMIC DNA]</scope>
    <source>
        <strain evidence="2 3">2789STDY5834959</strain>
    </source>
</reference>
<dbReference type="InterPro" id="IPR006116">
    <property type="entry name" value="NT_2-5OAS_ClassI-CCAase"/>
</dbReference>
<dbReference type="SUPFAM" id="SSF81301">
    <property type="entry name" value="Nucleotidyltransferase"/>
    <property type="match status" value="1"/>
</dbReference>
<sequence length="263" mass="30925">MSINRYLEETASKLIIKGNEKESIDVSLNTFKDRMRDYFSKNESVNLKEIKVFGSYQRDTNLPQSVDYGTDVDIMLVMDNDGSTPQTYLDRVRRGVEAKYSTSQIRQSSPTVVLQMLHIKFEITPAIMDSGLYRIKNNRNEWIYTFCATDFSNLTIANKNNHYMIKPLLRLLKYWNVSKNYKAFSSYELEKIMVNYYQPSQYQGYDLKKYLLTGINELYKLSTYNYQKERLDKAIYNIKEAIKDEEKYPSCAMSEIKEVIGEL</sequence>
<dbReference type="AlphaFoldDB" id="A0A173R3Q9"/>
<organism evidence="2 3">
    <name type="scientific">Anaerostipes hadrus</name>
    <dbReference type="NCBI Taxonomy" id="649756"/>
    <lineage>
        <taxon>Bacteria</taxon>
        <taxon>Bacillati</taxon>
        <taxon>Bacillota</taxon>
        <taxon>Clostridia</taxon>
        <taxon>Lachnospirales</taxon>
        <taxon>Lachnospiraceae</taxon>
        <taxon>Anaerostipes</taxon>
    </lineage>
</organism>
<dbReference type="GO" id="GO:0016779">
    <property type="term" value="F:nucleotidyltransferase activity"/>
    <property type="evidence" value="ECO:0007669"/>
    <property type="project" value="InterPro"/>
</dbReference>
<dbReference type="CDD" id="cd05400">
    <property type="entry name" value="NT_2-5OAS_ClassI-CCAase"/>
    <property type="match status" value="1"/>
</dbReference>
<dbReference type="EMBL" id="CYXY01000001">
    <property type="protein sequence ID" value="CUM72386.1"/>
    <property type="molecule type" value="Genomic_DNA"/>
</dbReference>
<dbReference type="Proteomes" id="UP000095553">
    <property type="component" value="Unassembled WGS sequence"/>
</dbReference>
<evidence type="ECO:0000313" key="3">
    <source>
        <dbReference type="Proteomes" id="UP000095553"/>
    </source>
</evidence>
<dbReference type="InterPro" id="IPR043519">
    <property type="entry name" value="NT_sf"/>
</dbReference>
<dbReference type="RefSeq" id="WP_049995764.1">
    <property type="nucleotide sequence ID" value="NZ_CACRSX010000026.1"/>
</dbReference>
<dbReference type="Pfam" id="PF18144">
    <property type="entry name" value="SMODS"/>
    <property type="match status" value="1"/>
</dbReference>
<name>A0A173R3Q9_ANAHA</name>
<dbReference type="GO" id="GO:0051607">
    <property type="term" value="P:defense response to virus"/>
    <property type="evidence" value="ECO:0007669"/>
    <property type="project" value="UniProtKB-KW"/>
</dbReference>
<evidence type="ECO:0000256" key="1">
    <source>
        <dbReference type="ARBA" id="ARBA00023118"/>
    </source>
</evidence>
<dbReference type="Gene3D" id="3.30.460.10">
    <property type="entry name" value="Beta Polymerase, domain 2"/>
    <property type="match status" value="1"/>
</dbReference>
<keyword evidence="1" id="KW-0051">Antiviral defense</keyword>
<gene>
    <name evidence="2" type="ORF">ERS852571_00204</name>
</gene>
<accession>A0A173R3Q9</accession>